<keyword evidence="1" id="KW-0732">Signal</keyword>
<sequence length="79" mass="8890">MYRSVIAAVTMTAAALLLASAPAIADDDDFRGPHIGCEKEAAGFVKLRAPLVIWFGGSDDCKDEEHEEHHDEWYERRMR</sequence>
<evidence type="ECO:0008006" key="4">
    <source>
        <dbReference type="Google" id="ProtNLM"/>
    </source>
</evidence>
<reference evidence="3" key="1">
    <citation type="journal article" date="2019" name="Int. J. Syst. Evol. Microbiol.">
        <title>The Global Catalogue of Microorganisms (GCM) 10K type strain sequencing project: providing services to taxonomists for standard genome sequencing and annotation.</title>
        <authorList>
            <consortium name="The Broad Institute Genomics Platform"/>
            <consortium name="The Broad Institute Genome Sequencing Center for Infectious Disease"/>
            <person name="Wu L."/>
            <person name="Ma J."/>
        </authorList>
    </citation>
    <scope>NUCLEOTIDE SEQUENCE [LARGE SCALE GENOMIC DNA]</scope>
    <source>
        <strain evidence="3">JCM 16904</strain>
    </source>
</reference>
<feature type="chain" id="PRO_5047436446" description="Secreted protein" evidence="1">
    <location>
        <begin position="26"/>
        <end position="79"/>
    </location>
</feature>
<gene>
    <name evidence="2" type="ORF">GCM10022224_019470</name>
</gene>
<dbReference type="RefSeq" id="WP_344875198.1">
    <property type="nucleotide sequence ID" value="NZ_BAAAZP010000033.1"/>
</dbReference>
<protein>
    <recommendedName>
        <fullName evidence="4">Secreted protein</fullName>
    </recommendedName>
</protein>
<evidence type="ECO:0000256" key="1">
    <source>
        <dbReference type="SAM" id="SignalP"/>
    </source>
</evidence>
<organism evidence="2 3">
    <name type="scientific">Nonomuraea antimicrobica</name>
    <dbReference type="NCBI Taxonomy" id="561173"/>
    <lineage>
        <taxon>Bacteria</taxon>
        <taxon>Bacillati</taxon>
        <taxon>Actinomycetota</taxon>
        <taxon>Actinomycetes</taxon>
        <taxon>Streptosporangiales</taxon>
        <taxon>Streptosporangiaceae</taxon>
        <taxon>Nonomuraea</taxon>
    </lineage>
</organism>
<accession>A0ABP7BCC9</accession>
<name>A0ABP7BCC9_9ACTN</name>
<dbReference type="Proteomes" id="UP001500902">
    <property type="component" value="Unassembled WGS sequence"/>
</dbReference>
<evidence type="ECO:0000313" key="2">
    <source>
        <dbReference type="EMBL" id="GAA3656470.1"/>
    </source>
</evidence>
<dbReference type="EMBL" id="BAAAZP010000033">
    <property type="protein sequence ID" value="GAA3656470.1"/>
    <property type="molecule type" value="Genomic_DNA"/>
</dbReference>
<feature type="signal peptide" evidence="1">
    <location>
        <begin position="1"/>
        <end position="25"/>
    </location>
</feature>
<comment type="caution">
    <text evidence="2">The sequence shown here is derived from an EMBL/GenBank/DDBJ whole genome shotgun (WGS) entry which is preliminary data.</text>
</comment>
<keyword evidence="3" id="KW-1185">Reference proteome</keyword>
<proteinExistence type="predicted"/>
<evidence type="ECO:0000313" key="3">
    <source>
        <dbReference type="Proteomes" id="UP001500902"/>
    </source>
</evidence>